<evidence type="ECO:0000256" key="13">
    <source>
        <dbReference type="ARBA" id="ARBA00023136"/>
    </source>
</evidence>
<dbReference type="EMBL" id="JAPFRF010000012">
    <property type="protein sequence ID" value="KAJ7313939.1"/>
    <property type="molecule type" value="Genomic_DNA"/>
</dbReference>
<dbReference type="AlphaFoldDB" id="A0A9Q0XHD6"/>
<dbReference type="Proteomes" id="UP001142489">
    <property type="component" value="Unassembled WGS sequence"/>
</dbReference>
<evidence type="ECO:0000256" key="7">
    <source>
        <dbReference type="ARBA" id="ARBA00022787"/>
    </source>
</evidence>
<dbReference type="PANTHER" id="PTHR16489:SF14">
    <property type="entry name" value="PROTEIN PHOSPHATASE 1 REGULATORY SUBUNIT 15A"/>
    <property type="match status" value="1"/>
</dbReference>
<feature type="compositionally biased region" description="Basic residues" evidence="17">
    <location>
        <begin position="527"/>
        <end position="541"/>
    </location>
</feature>
<evidence type="ECO:0000256" key="2">
    <source>
        <dbReference type="ARBA" id="ARBA00004570"/>
    </source>
</evidence>
<evidence type="ECO:0000256" key="3">
    <source>
        <dbReference type="ARBA" id="ARBA00010161"/>
    </source>
</evidence>
<evidence type="ECO:0000313" key="20">
    <source>
        <dbReference type="Proteomes" id="UP001142489"/>
    </source>
</evidence>
<evidence type="ECO:0000256" key="15">
    <source>
        <dbReference type="ARBA" id="ARBA00042438"/>
    </source>
</evidence>
<keyword evidence="12" id="KW-0496">Mitochondrion</keyword>
<evidence type="ECO:0000256" key="8">
    <source>
        <dbReference type="ARBA" id="ARBA00022824"/>
    </source>
</evidence>
<evidence type="ECO:0000256" key="17">
    <source>
        <dbReference type="SAM" id="MobiDB-lite"/>
    </source>
</evidence>
<proteinExistence type="inferred from homology"/>
<feature type="domain" description="Protein phosphatase 1 regulatory subunit 15A/B C-terminal" evidence="18">
    <location>
        <begin position="591"/>
        <end position="636"/>
    </location>
</feature>
<evidence type="ECO:0000259" key="18">
    <source>
        <dbReference type="Pfam" id="PF10488"/>
    </source>
</evidence>
<dbReference type="GO" id="GO:0000164">
    <property type="term" value="C:protein phosphatase type 1 complex"/>
    <property type="evidence" value="ECO:0007669"/>
    <property type="project" value="TreeGrafter"/>
</dbReference>
<name>A0A9Q0XHD6_9SAUR</name>
<evidence type="ECO:0000256" key="16">
    <source>
        <dbReference type="ARBA" id="ARBA00047011"/>
    </source>
</evidence>
<keyword evidence="9" id="KW-0832">Ubl conjugation</keyword>
<comment type="caution">
    <text evidence="19">The sequence shown here is derived from an EMBL/GenBank/DDBJ whole genome shotgun (WGS) entry which is preliminary data.</text>
</comment>
<evidence type="ECO:0000256" key="12">
    <source>
        <dbReference type="ARBA" id="ARBA00023128"/>
    </source>
</evidence>
<dbReference type="GO" id="GO:0005789">
    <property type="term" value="C:endoplasmic reticulum membrane"/>
    <property type="evidence" value="ECO:0007669"/>
    <property type="project" value="UniProtKB-SubCell"/>
</dbReference>
<protein>
    <recommendedName>
        <fullName evidence="14">Protein phosphatase 1 regulatory subunit 15A</fullName>
    </recommendedName>
    <alternativeName>
        <fullName evidence="15">Growth arrest and DNA damage-inducible protein GADD34</fullName>
    </alternativeName>
</protein>
<reference evidence="19" key="1">
    <citation type="journal article" date="2023" name="DNA Res.">
        <title>Chromosome-level genome assembly of Phrynocephalus forsythii using third-generation DNA sequencing and Hi-C analysis.</title>
        <authorList>
            <person name="Qi Y."/>
            <person name="Zhao W."/>
            <person name="Zhao Y."/>
            <person name="Niu C."/>
            <person name="Cao S."/>
            <person name="Zhang Y."/>
        </authorList>
    </citation>
    <scope>NUCLEOTIDE SEQUENCE</scope>
    <source>
        <tissue evidence="19">Muscle</tissue>
    </source>
</reference>
<sequence>MAVQYCKETNRLFGFVMPPHKNVVRIYGNCQNSVSKGRDGFCRDEHAFFGEAGDSTPDPRQPGHCLLERVRHGLTFQRPKIPPCITSSQLTSHHQNTATVLICGDTFGLRMAKSLPPEPSRPAPAAEVNVGAMLLGRMVQFARDWLRKYRHLWQNFPAHLMAAILTGMAQGAMTILKKTMRIFEWEGLGSDGTKVEQLYLKDHLEYLVVNRNKSYTVEALESFVDDYCSGHLQRYISPTFGKDEMGEIYLEQEDISELCVMSPSIFLNWESSWEPSSEGDNMELEDILSPGLLSREQLGDNIRPQMRMGIAGCFGKNLPGDSSHQKDLENTEGDLWPSLESTPVPQEIEEDQLSYEDLVRHEEYSSENPPDFLKDGECLEMNVEDEAEDVVNSKNSAMDQDCRSSLVLSLFYSPSEEESDDEDDSEDWWNESEESGHPRTSLEDCNSGIKNLQLKEGTLYRDENKCGSFFMNDDPFYPLCFSRNVQPCKPPTVTPPEPKNQGEITVSFYLSKLDPKPETSFNPPKRLWPKKAPRMTHRSPAHKCCQHDSRNKEDLFTAEPSPISQEQNQVVKKVRFSPVVAVHPLVVWDYASRAARHGPWEEMARDRCRFRRRIAEVGVILEPCLKMEHRAKVWRRIHGVPDSSGGNNSSNTSLILSSAAAKELCLQNQG</sequence>
<feature type="compositionally biased region" description="Acidic residues" evidence="17">
    <location>
        <begin position="415"/>
        <end position="433"/>
    </location>
</feature>
<accession>A0A9Q0XHD6</accession>
<feature type="region of interest" description="Disordered" evidence="17">
    <location>
        <begin position="517"/>
        <end position="549"/>
    </location>
</feature>
<evidence type="ECO:0000256" key="10">
    <source>
        <dbReference type="ARBA" id="ARBA00022845"/>
    </source>
</evidence>
<dbReference type="GO" id="GO:0006915">
    <property type="term" value="P:apoptotic process"/>
    <property type="evidence" value="ECO:0007669"/>
    <property type="project" value="UniProtKB-KW"/>
</dbReference>
<dbReference type="GO" id="GO:0034976">
    <property type="term" value="P:response to endoplasmic reticulum stress"/>
    <property type="evidence" value="ECO:0007669"/>
    <property type="project" value="TreeGrafter"/>
</dbReference>
<gene>
    <name evidence="19" type="ORF">JRQ81_005760</name>
</gene>
<evidence type="ECO:0000256" key="1">
    <source>
        <dbReference type="ARBA" id="ARBA00004397"/>
    </source>
</evidence>
<comment type="subcellular location">
    <subcellularLocation>
        <location evidence="1">Endoplasmic reticulum membrane</location>
        <topology evidence="1">Peripheral membrane protein</topology>
        <orientation evidence="1">Cytoplasmic side</orientation>
    </subcellularLocation>
    <subcellularLocation>
        <location evidence="2">Mitochondrion outer membrane</location>
        <topology evidence="2">Peripheral membrane protein</topology>
        <orientation evidence="2">Cytoplasmic side</orientation>
    </subcellularLocation>
</comment>
<dbReference type="PANTHER" id="PTHR16489">
    <property type="entry name" value="GH11727P"/>
    <property type="match status" value="1"/>
</dbReference>
<evidence type="ECO:0000313" key="19">
    <source>
        <dbReference type="EMBL" id="KAJ7313939.1"/>
    </source>
</evidence>
<organism evidence="19 20">
    <name type="scientific">Phrynocephalus forsythii</name>
    <dbReference type="NCBI Taxonomy" id="171643"/>
    <lineage>
        <taxon>Eukaryota</taxon>
        <taxon>Metazoa</taxon>
        <taxon>Chordata</taxon>
        <taxon>Craniata</taxon>
        <taxon>Vertebrata</taxon>
        <taxon>Euteleostomi</taxon>
        <taxon>Lepidosauria</taxon>
        <taxon>Squamata</taxon>
        <taxon>Bifurcata</taxon>
        <taxon>Unidentata</taxon>
        <taxon>Episquamata</taxon>
        <taxon>Toxicofera</taxon>
        <taxon>Iguania</taxon>
        <taxon>Acrodonta</taxon>
        <taxon>Agamidae</taxon>
        <taxon>Agaminae</taxon>
        <taxon>Phrynocephalus</taxon>
    </lineage>
</organism>
<keyword evidence="7" id="KW-1000">Mitochondrion outer membrane</keyword>
<keyword evidence="13" id="KW-0472">Membrane</keyword>
<dbReference type="GO" id="GO:0005741">
    <property type="term" value="C:mitochondrial outer membrane"/>
    <property type="evidence" value="ECO:0007669"/>
    <property type="project" value="UniProtKB-SubCell"/>
</dbReference>
<evidence type="ECO:0000256" key="5">
    <source>
        <dbReference type="ARBA" id="ARBA00022703"/>
    </source>
</evidence>
<dbReference type="OrthoDB" id="5976067at2759"/>
<evidence type="ECO:0000256" key="9">
    <source>
        <dbReference type="ARBA" id="ARBA00022843"/>
    </source>
</evidence>
<feature type="region of interest" description="Disordered" evidence="17">
    <location>
        <begin position="319"/>
        <end position="338"/>
    </location>
</feature>
<keyword evidence="11" id="KW-0346">Stress response</keyword>
<dbReference type="GO" id="GO:0019888">
    <property type="term" value="F:protein phosphatase regulator activity"/>
    <property type="evidence" value="ECO:0007669"/>
    <property type="project" value="TreeGrafter"/>
</dbReference>
<keyword evidence="5" id="KW-0053">Apoptosis</keyword>
<dbReference type="Pfam" id="PF10488">
    <property type="entry name" value="PP1c_bdg"/>
    <property type="match status" value="1"/>
</dbReference>
<keyword evidence="10" id="KW-0810">Translation regulation</keyword>
<evidence type="ECO:0000256" key="4">
    <source>
        <dbReference type="ARBA" id="ARBA00022553"/>
    </source>
</evidence>
<evidence type="ECO:0000256" key="11">
    <source>
        <dbReference type="ARBA" id="ARBA00023016"/>
    </source>
</evidence>
<feature type="region of interest" description="Disordered" evidence="17">
    <location>
        <begin position="413"/>
        <end position="445"/>
    </location>
</feature>
<dbReference type="InterPro" id="IPR019523">
    <property type="entry name" value="Prot_Pase1_reg-su15A/B_C"/>
</dbReference>
<comment type="similarity">
    <text evidence="3">Belongs to the PPP1R15 family.</text>
</comment>
<dbReference type="InterPro" id="IPR051254">
    <property type="entry name" value="PPP1R15"/>
</dbReference>
<keyword evidence="20" id="KW-1185">Reference proteome</keyword>
<dbReference type="GO" id="GO:0006417">
    <property type="term" value="P:regulation of translation"/>
    <property type="evidence" value="ECO:0007669"/>
    <property type="project" value="UniProtKB-KW"/>
</dbReference>
<keyword evidence="4" id="KW-0597">Phosphoprotein</keyword>
<comment type="subunit">
    <text evidence="16">Interacts with PPP1CA. Interacts with EIF2S1. Interacts with PCNA. Interacts with LYN and KMT2A/MLL1. Interacts with PPP1R1A and SMARCB1. Interacts with SMAD7. Interacts with BAG1. Interacts with NOX4.</text>
</comment>
<evidence type="ECO:0000256" key="14">
    <source>
        <dbReference type="ARBA" id="ARBA00040008"/>
    </source>
</evidence>
<keyword evidence="8" id="KW-0256">Endoplasmic reticulum</keyword>
<keyword evidence="6" id="KW-0677">Repeat</keyword>
<evidence type="ECO:0000256" key="6">
    <source>
        <dbReference type="ARBA" id="ARBA00022737"/>
    </source>
</evidence>